<dbReference type="Gene3D" id="3.40.50.2000">
    <property type="entry name" value="Glycogen Phosphorylase B"/>
    <property type="match status" value="1"/>
</dbReference>
<feature type="region of interest" description="Disordered" evidence="5">
    <location>
        <begin position="825"/>
        <end position="849"/>
    </location>
</feature>
<dbReference type="Gene3D" id="1.25.40.10">
    <property type="entry name" value="Tetratricopeptide repeat domain"/>
    <property type="match status" value="1"/>
</dbReference>
<reference evidence="7 8" key="1">
    <citation type="submission" date="2023-07" db="EMBL/GenBank/DDBJ databases">
        <title>Genomic Encyclopedia of Type Strains, Phase IV (KMG-IV): sequencing the most valuable type-strain genomes for metagenomic binning, comparative biology and taxonomic classification.</title>
        <authorList>
            <person name="Goeker M."/>
        </authorList>
    </citation>
    <scope>NUCLEOTIDE SEQUENCE [LARGE SCALE GENOMIC DNA]</scope>
    <source>
        <strain evidence="7 8">DSM 1277</strain>
    </source>
</reference>
<comment type="caution">
    <text evidence="7">The sequence shown here is derived from an EMBL/GenBank/DDBJ whole genome shotgun (WGS) entry which is preliminary data.</text>
</comment>
<keyword evidence="3" id="KW-0677">Repeat</keyword>
<dbReference type="Proteomes" id="UP001238467">
    <property type="component" value="Unassembled WGS sequence"/>
</dbReference>
<evidence type="ECO:0000256" key="2">
    <source>
        <dbReference type="ARBA" id="ARBA00022679"/>
    </source>
</evidence>
<name>A0ABU0DFW1_9HYPH</name>
<keyword evidence="8" id="KW-1185">Reference proteome</keyword>
<accession>A0ABU0DFW1</accession>
<dbReference type="InterPro" id="IPR029489">
    <property type="entry name" value="OGT/SEC/SPY_C"/>
</dbReference>
<evidence type="ECO:0000313" key="7">
    <source>
        <dbReference type="EMBL" id="MDQ0347317.1"/>
    </source>
</evidence>
<dbReference type="Pfam" id="PF13844">
    <property type="entry name" value="Glyco_transf_41"/>
    <property type="match status" value="1"/>
</dbReference>
<feature type="compositionally biased region" description="Low complexity" evidence="5">
    <location>
        <begin position="827"/>
        <end position="839"/>
    </location>
</feature>
<keyword evidence="2 7" id="KW-0808">Transferase</keyword>
<dbReference type="PANTHER" id="PTHR44998">
    <property type="match status" value="1"/>
</dbReference>
<gene>
    <name evidence="7" type="ORF">J2S76_001741</name>
</gene>
<sequence length="849" mass="95097">MKSAFISSLENSFRRTAVGKWLRLRRESTAKAWARADIALSRSDAATAHEIYRVLARRRPVTSHDFLLVGLANYRLGNAARATKVLAKGNRRYPLVDVDANDPEAIEAALEQFSERKDQLKIIEYYIDKGDISRVKRKLSRGPGDEPDPSGSLWNIANRLEEKGFAAEAHEIYRSLVARPCEVMWDAYFAGAAALRLGDIAACLTALETGLRKYPESAELRHFYTQISAHHLEYERYFCLMDELSISYDYENRSVADFYIKAMQSDPLIAEALILNYKDLQRICAAGSFDGLIRKVLEIVGRAQLPSHKARLFTFFCRYLDLDESFAATLRQMVRHQSDDGGEVSDALKKDERVIDMLFQLTPPMVPSAAGQVEAQMHQFIDACNFLALSPIELAEPISDMSNNWTPWQQLFCLGAIDTYNSAVSALESLAFKTWPKLNHTALHVSDGTLRPVPGRRIRIGFMVHDSMPMMSGLLSGLDPTLFETVFIRPGKMGLSRAARDWVLRSERVVEVSDMDVYSAIDVIAAEQLDIIVSGPSVASVFFPMMARLAHLQMVLLEPNWTDGLTNADYYISWKPAEPVDVGKFYRSKVALLEHPPYYIERHSVDEITESTKAELRQRLFGPGAEGRIYLCANTPPKIHPDMDGMFRRLLESDPEATLVFLRGEYPPSKTLRFRLHQRLGELMNRVVFLRTLTQVDAHSLLLSVDCCLDSFPLCGMSSSFDAAMLGVPTVTLPREMPFGKWTATIYKHIGVSGLTARDEDEYLQIAHRLAKDPVWRNALGAELRQKAGPLVESAASVGAFAEFVARSWERHQAGLPPADWIDGSWQAPAAPVQQSAAPIESRKAAASA</sequence>
<evidence type="ECO:0000256" key="4">
    <source>
        <dbReference type="ARBA" id="ARBA00022803"/>
    </source>
</evidence>
<evidence type="ECO:0000259" key="6">
    <source>
        <dbReference type="Pfam" id="PF13844"/>
    </source>
</evidence>
<evidence type="ECO:0000256" key="1">
    <source>
        <dbReference type="ARBA" id="ARBA00004922"/>
    </source>
</evidence>
<comment type="pathway">
    <text evidence="1">Protein modification; protein glycosylation.</text>
</comment>
<dbReference type="EMBL" id="JAUSUH010000003">
    <property type="protein sequence ID" value="MDQ0347317.1"/>
    <property type="molecule type" value="Genomic_DNA"/>
</dbReference>
<keyword evidence="4" id="KW-0802">TPR repeat</keyword>
<dbReference type="InterPro" id="IPR011990">
    <property type="entry name" value="TPR-like_helical_dom_sf"/>
</dbReference>
<dbReference type="RefSeq" id="WP_307059518.1">
    <property type="nucleotide sequence ID" value="NZ_JAUSUH010000003.1"/>
</dbReference>
<dbReference type="Gene3D" id="3.40.50.11380">
    <property type="match status" value="1"/>
</dbReference>
<evidence type="ECO:0000313" key="8">
    <source>
        <dbReference type="Proteomes" id="UP001238467"/>
    </source>
</evidence>
<evidence type="ECO:0000256" key="3">
    <source>
        <dbReference type="ARBA" id="ARBA00022737"/>
    </source>
</evidence>
<protein>
    <submittedName>
        <fullName evidence="7">O-linked N-acetylglucosamine transferase (SPINDLY family)</fullName>
    </submittedName>
</protein>
<proteinExistence type="predicted"/>
<dbReference type="PANTHER" id="PTHR44998:SF1">
    <property type="entry name" value="UDP-N-ACETYLGLUCOSAMINE--PEPTIDE N-ACETYLGLUCOSAMINYLTRANSFERASE 110 KDA SUBUNIT"/>
    <property type="match status" value="1"/>
</dbReference>
<feature type="domain" description="O-GlcNAc transferase C-terminal" evidence="6">
    <location>
        <begin position="629"/>
        <end position="784"/>
    </location>
</feature>
<dbReference type="GO" id="GO:0016740">
    <property type="term" value="F:transferase activity"/>
    <property type="evidence" value="ECO:0007669"/>
    <property type="project" value="UniProtKB-KW"/>
</dbReference>
<dbReference type="SUPFAM" id="SSF53756">
    <property type="entry name" value="UDP-Glycosyltransferase/glycogen phosphorylase"/>
    <property type="match status" value="1"/>
</dbReference>
<organism evidence="7 8">
    <name type="scientific">Ancylobacter vacuolatus</name>
    <dbReference type="NCBI Taxonomy" id="223389"/>
    <lineage>
        <taxon>Bacteria</taxon>
        <taxon>Pseudomonadati</taxon>
        <taxon>Pseudomonadota</taxon>
        <taxon>Alphaproteobacteria</taxon>
        <taxon>Hyphomicrobiales</taxon>
        <taxon>Xanthobacteraceae</taxon>
        <taxon>Ancylobacter</taxon>
    </lineage>
</organism>
<evidence type="ECO:0000256" key="5">
    <source>
        <dbReference type="SAM" id="MobiDB-lite"/>
    </source>
</evidence>